<comment type="caution">
    <text evidence="2">The sequence shown here is derived from an EMBL/GenBank/DDBJ whole genome shotgun (WGS) entry which is preliminary data.</text>
</comment>
<dbReference type="Proteomes" id="UP000323454">
    <property type="component" value="Unassembled WGS sequence"/>
</dbReference>
<dbReference type="AlphaFoldDB" id="A0A5B2WVD8"/>
<keyword evidence="1" id="KW-0472">Membrane</keyword>
<dbReference type="InterPro" id="IPR035197">
    <property type="entry name" value="DUF5313"/>
</dbReference>
<feature type="transmembrane region" description="Helical" evidence="1">
    <location>
        <begin position="68"/>
        <end position="89"/>
    </location>
</feature>
<accession>A0A5B2WVD8</accession>
<sequence>MLEYVRMKRPNPVLWLWYAFGGRLPDRYREWVLHDITCRTWVVRHVLRGLVQTSPVYLLLLLPGPLDIRLLACLLGLLVGLMYYVSFIMDTTEQRLVRHGYSRGTGIATRKAAHAEEDAARQALYNARYRHSG</sequence>
<evidence type="ECO:0000313" key="2">
    <source>
        <dbReference type="EMBL" id="KAA2255923.1"/>
    </source>
</evidence>
<name>A0A5B2WVD8_9PSEU</name>
<protein>
    <submittedName>
        <fullName evidence="2">Uncharacterized protein</fullName>
    </submittedName>
</protein>
<organism evidence="2 3">
    <name type="scientific">Solihabitans fulvus</name>
    <dbReference type="NCBI Taxonomy" id="1892852"/>
    <lineage>
        <taxon>Bacteria</taxon>
        <taxon>Bacillati</taxon>
        <taxon>Actinomycetota</taxon>
        <taxon>Actinomycetes</taxon>
        <taxon>Pseudonocardiales</taxon>
        <taxon>Pseudonocardiaceae</taxon>
        <taxon>Solihabitans</taxon>
    </lineage>
</organism>
<keyword evidence="3" id="KW-1185">Reference proteome</keyword>
<dbReference type="EMBL" id="VUOB01000054">
    <property type="protein sequence ID" value="KAA2255923.1"/>
    <property type="molecule type" value="Genomic_DNA"/>
</dbReference>
<gene>
    <name evidence="2" type="ORF">F0L68_27415</name>
</gene>
<dbReference type="Pfam" id="PF17240">
    <property type="entry name" value="DUF5313"/>
    <property type="match status" value="1"/>
</dbReference>
<evidence type="ECO:0000313" key="3">
    <source>
        <dbReference type="Proteomes" id="UP000323454"/>
    </source>
</evidence>
<keyword evidence="1" id="KW-1133">Transmembrane helix</keyword>
<keyword evidence="1" id="KW-0812">Transmembrane</keyword>
<reference evidence="2 3" key="2">
    <citation type="submission" date="2019-09" db="EMBL/GenBank/DDBJ databases">
        <authorList>
            <person name="Jin C."/>
        </authorList>
    </citation>
    <scope>NUCLEOTIDE SEQUENCE [LARGE SCALE GENOMIC DNA]</scope>
    <source>
        <strain evidence="2 3">AN110305</strain>
    </source>
</reference>
<proteinExistence type="predicted"/>
<reference evidence="2 3" key="1">
    <citation type="submission" date="2019-09" db="EMBL/GenBank/DDBJ databases">
        <title>Goodfellowia gen. nov., a new genus of the Pseudonocardineae related to Actinoalloteichus, containing Goodfellowia coeruleoviolacea gen. nov., comb. nov. gen. nov., comb. nov.</title>
        <authorList>
            <person name="Labeda D."/>
        </authorList>
    </citation>
    <scope>NUCLEOTIDE SEQUENCE [LARGE SCALE GENOMIC DNA]</scope>
    <source>
        <strain evidence="2 3">AN110305</strain>
    </source>
</reference>
<dbReference type="OrthoDB" id="5195204at2"/>
<evidence type="ECO:0000256" key="1">
    <source>
        <dbReference type="SAM" id="Phobius"/>
    </source>
</evidence>